<accession>A0A383DHW9</accession>
<dbReference type="Gene3D" id="2.160.20.10">
    <property type="entry name" value="Single-stranded right-handed beta-helix, Pectin lyase-like"/>
    <property type="match status" value="1"/>
</dbReference>
<organism evidence="1">
    <name type="scientific">marine metagenome</name>
    <dbReference type="NCBI Taxonomy" id="408172"/>
    <lineage>
        <taxon>unclassified sequences</taxon>
        <taxon>metagenomes</taxon>
        <taxon>ecological metagenomes</taxon>
    </lineage>
</organism>
<evidence type="ECO:0008006" key="2">
    <source>
        <dbReference type="Google" id="ProtNLM"/>
    </source>
</evidence>
<gene>
    <name evidence="1" type="ORF">METZ01_LOCUS496926</name>
</gene>
<name>A0A383DHW9_9ZZZZ</name>
<protein>
    <recommendedName>
        <fullName evidence="2">DUF1565 domain-containing protein</fullName>
    </recommendedName>
</protein>
<dbReference type="SUPFAM" id="SSF51126">
    <property type="entry name" value="Pectin lyase-like"/>
    <property type="match status" value="1"/>
</dbReference>
<feature type="non-terminal residue" evidence="1">
    <location>
        <position position="108"/>
    </location>
</feature>
<dbReference type="InterPro" id="IPR012334">
    <property type="entry name" value="Pectin_lyas_fold"/>
</dbReference>
<sequence>MLDDLNIKPTMRIILSILFLSVCYGTTINVPADSTTIQAGINGAEEGDTVLVAAGTYVENITWPATNGIKLIGSGEDDCFIDGNQEASVIRFEEDLGGISTTLITGFT</sequence>
<dbReference type="InterPro" id="IPR011050">
    <property type="entry name" value="Pectin_lyase_fold/virulence"/>
</dbReference>
<dbReference type="EMBL" id="UINC01217466">
    <property type="protein sequence ID" value="SVE44072.1"/>
    <property type="molecule type" value="Genomic_DNA"/>
</dbReference>
<evidence type="ECO:0000313" key="1">
    <source>
        <dbReference type="EMBL" id="SVE44072.1"/>
    </source>
</evidence>
<reference evidence="1" key="1">
    <citation type="submission" date="2018-05" db="EMBL/GenBank/DDBJ databases">
        <authorList>
            <person name="Lanie J.A."/>
            <person name="Ng W.-L."/>
            <person name="Kazmierczak K.M."/>
            <person name="Andrzejewski T.M."/>
            <person name="Davidsen T.M."/>
            <person name="Wayne K.J."/>
            <person name="Tettelin H."/>
            <person name="Glass J.I."/>
            <person name="Rusch D."/>
            <person name="Podicherti R."/>
            <person name="Tsui H.-C.T."/>
            <person name="Winkler M.E."/>
        </authorList>
    </citation>
    <scope>NUCLEOTIDE SEQUENCE</scope>
</reference>
<proteinExistence type="predicted"/>
<dbReference type="AlphaFoldDB" id="A0A383DHW9"/>